<feature type="compositionally biased region" description="Pro residues" evidence="2">
    <location>
        <begin position="16"/>
        <end position="29"/>
    </location>
</feature>
<dbReference type="Gene3D" id="1.10.8.350">
    <property type="entry name" value="Bacterial muramidase"/>
    <property type="match status" value="1"/>
</dbReference>
<dbReference type="EMBL" id="BMYD01000003">
    <property type="protein sequence ID" value="GHA82886.1"/>
    <property type="molecule type" value="Genomic_DNA"/>
</dbReference>
<evidence type="ECO:0000313" key="5">
    <source>
        <dbReference type="Proteomes" id="UP000646426"/>
    </source>
</evidence>
<feature type="active site" evidence="1">
    <location>
        <position position="159"/>
    </location>
</feature>
<comment type="caution">
    <text evidence="4">The sequence shown here is derived from an EMBL/GenBank/DDBJ whole genome shotgun (WGS) entry which is preliminary data.</text>
</comment>
<dbReference type="SUPFAM" id="SSF53955">
    <property type="entry name" value="Lysozyme-like"/>
    <property type="match status" value="1"/>
</dbReference>
<feature type="compositionally biased region" description="Pro residues" evidence="2">
    <location>
        <begin position="38"/>
        <end position="54"/>
    </location>
</feature>
<evidence type="ECO:0000259" key="3">
    <source>
        <dbReference type="Pfam" id="PF13406"/>
    </source>
</evidence>
<dbReference type="InterPro" id="IPR031304">
    <property type="entry name" value="SLT_2"/>
</dbReference>
<dbReference type="InterPro" id="IPR023346">
    <property type="entry name" value="Lysozyme-like_dom_sf"/>
</dbReference>
<dbReference type="Pfam" id="PF13406">
    <property type="entry name" value="SLT_2"/>
    <property type="match status" value="1"/>
</dbReference>
<accession>A0A918W9X1</accession>
<dbReference type="InterPro" id="IPR011757">
    <property type="entry name" value="Lytic_transglycosylase_MltB"/>
</dbReference>
<dbReference type="AlphaFoldDB" id="A0A918W9X1"/>
<dbReference type="GO" id="GO:0009253">
    <property type="term" value="P:peptidoglycan catabolic process"/>
    <property type="evidence" value="ECO:0007669"/>
    <property type="project" value="TreeGrafter"/>
</dbReference>
<name>A0A918W9X1_9GAMM</name>
<reference evidence="4" key="2">
    <citation type="submission" date="2020-09" db="EMBL/GenBank/DDBJ databases">
        <authorList>
            <person name="Sun Q."/>
            <person name="Kim S."/>
        </authorList>
    </citation>
    <scope>NUCLEOTIDE SEQUENCE</scope>
    <source>
        <strain evidence="4">KCTC 23077</strain>
    </source>
</reference>
<gene>
    <name evidence="4" type="primary">mltB</name>
    <name evidence="4" type="ORF">GCM10007067_21170</name>
</gene>
<proteinExistence type="predicted"/>
<dbReference type="Proteomes" id="UP000646426">
    <property type="component" value="Unassembled WGS sequence"/>
</dbReference>
<organism evidence="4 5">
    <name type="scientific">Cognatilysobacter bugurensis</name>
    <dbReference type="NCBI Taxonomy" id="543356"/>
    <lineage>
        <taxon>Bacteria</taxon>
        <taxon>Pseudomonadati</taxon>
        <taxon>Pseudomonadota</taxon>
        <taxon>Gammaproteobacteria</taxon>
        <taxon>Lysobacterales</taxon>
        <taxon>Lysobacteraceae</taxon>
        <taxon>Cognatilysobacter</taxon>
    </lineage>
</organism>
<dbReference type="CDD" id="cd13399">
    <property type="entry name" value="Slt35-like"/>
    <property type="match status" value="1"/>
</dbReference>
<sequence length="386" mass="41224">MTCTVALALAGCATQAPPPVMHPTQPAAPQPVSTAPRLPQPTVPFAKPPGTSPLPDPYPAMSPEQARAQFVRDTAAKYGIEPARIESVLAKATKRESILTAMSRPAEAKPWRDYRPLLVTDARIAGGRKFLEQHRAKLAKVEAATGVPAEIIVAIIGVETSYGANTGKHSIVDALYTLGFYYPRSGDPTKAEREARREAFFRNELAMLFALGKQEGVDVSSLTGSYAGAMGYGQFMPSSYLEFAVDGDGDGKRNLFTNLDDVFASIANYFIVKGGWQRGGPIAARAQVAPDALPFEPEGFEPVYTLGDLAEAGYRASAPLPPQTPATVVYLDGADGREAWLGFRNFYAITRYNISKHYAMAVRDLADAIAGRTPAANAAAQGSTAP</sequence>
<dbReference type="PANTHER" id="PTHR30163:SF9">
    <property type="entry name" value="MEMBRANE-BOUND LYTIC MUREIN TRANSGLYCOSYLASE B"/>
    <property type="match status" value="1"/>
</dbReference>
<feature type="region of interest" description="Disordered" evidence="2">
    <location>
        <begin position="15"/>
        <end position="54"/>
    </location>
</feature>
<evidence type="ECO:0000256" key="2">
    <source>
        <dbReference type="SAM" id="MobiDB-lite"/>
    </source>
</evidence>
<dbReference type="FunFam" id="1.10.8.350:FF:000001">
    <property type="entry name" value="Lytic murein transglycosylase B"/>
    <property type="match status" value="1"/>
</dbReference>
<dbReference type="GO" id="GO:0008933">
    <property type="term" value="F:peptidoglycan lytic transglycosylase activity"/>
    <property type="evidence" value="ECO:0007669"/>
    <property type="project" value="TreeGrafter"/>
</dbReference>
<reference evidence="4" key="1">
    <citation type="journal article" date="2014" name="Int. J. Syst. Evol. Microbiol.">
        <title>Complete genome sequence of Corynebacterium casei LMG S-19264T (=DSM 44701T), isolated from a smear-ripened cheese.</title>
        <authorList>
            <consortium name="US DOE Joint Genome Institute (JGI-PGF)"/>
            <person name="Walter F."/>
            <person name="Albersmeier A."/>
            <person name="Kalinowski J."/>
            <person name="Ruckert C."/>
        </authorList>
    </citation>
    <scope>NUCLEOTIDE SEQUENCE</scope>
    <source>
        <strain evidence="4">KCTC 23077</strain>
    </source>
</reference>
<keyword evidence="5" id="KW-1185">Reference proteome</keyword>
<feature type="domain" description="Transglycosylase SLT" evidence="3">
    <location>
        <begin position="65"/>
        <end position="367"/>
    </location>
</feature>
<dbReference type="PANTHER" id="PTHR30163">
    <property type="entry name" value="MEMBRANE-BOUND LYTIC MUREIN TRANSGLYCOSYLASE B"/>
    <property type="match status" value="1"/>
</dbReference>
<dbReference type="InterPro" id="IPR043426">
    <property type="entry name" value="MltB-like"/>
</dbReference>
<dbReference type="NCBIfam" id="TIGR02282">
    <property type="entry name" value="MltB"/>
    <property type="match status" value="1"/>
</dbReference>
<evidence type="ECO:0000313" key="4">
    <source>
        <dbReference type="EMBL" id="GHA82886.1"/>
    </source>
</evidence>
<dbReference type="Gene3D" id="1.10.530.10">
    <property type="match status" value="1"/>
</dbReference>
<protein>
    <submittedName>
        <fullName evidence="4">Lytic murein transglycosylase B</fullName>
    </submittedName>
</protein>
<evidence type="ECO:0000256" key="1">
    <source>
        <dbReference type="PIRSR" id="PIRSR611757-1"/>
    </source>
</evidence>